<feature type="non-terminal residue" evidence="2">
    <location>
        <position position="67"/>
    </location>
</feature>
<reference evidence="2" key="1">
    <citation type="submission" date="2018-05" db="EMBL/GenBank/DDBJ databases">
        <authorList>
            <person name="Lanie J.A."/>
            <person name="Ng W.-L."/>
            <person name="Kazmierczak K.M."/>
            <person name="Andrzejewski T.M."/>
            <person name="Davidsen T.M."/>
            <person name="Wayne K.J."/>
            <person name="Tettelin H."/>
            <person name="Glass J.I."/>
            <person name="Rusch D."/>
            <person name="Podicherti R."/>
            <person name="Tsui H.-C.T."/>
            <person name="Winkler M.E."/>
        </authorList>
    </citation>
    <scope>NUCLEOTIDE SEQUENCE</scope>
</reference>
<dbReference type="AlphaFoldDB" id="A0A382TR49"/>
<sequence>MNNDSFLSLLAESPFSGLQEHMEVDNKASEALKSFIKSAVESDWKTAKEHRETIVKLEHQADEIKNN</sequence>
<organism evidence="2">
    <name type="scientific">marine metagenome</name>
    <dbReference type="NCBI Taxonomy" id="408172"/>
    <lineage>
        <taxon>unclassified sequences</taxon>
        <taxon>metagenomes</taxon>
        <taxon>ecological metagenomes</taxon>
    </lineage>
</organism>
<dbReference type="InterPro" id="IPR002727">
    <property type="entry name" value="DUF47"/>
</dbReference>
<evidence type="ECO:0000313" key="2">
    <source>
        <dbReference type="EMBL" id="SVD24549.1"/>
    </source>
</evidence>
<dbReference type="Gene3D" id="1.20.58.220">
    <property type="entry name" value="Phosphate transport system protein phou homolog 2, domain 2"/>
    <property type="match status" value="1"/>
</dbReference>
<protein>
    <submittedName>
        <fullName evidence="2">Uncharacterized protein</fullName>
    </submittedName>
</protein>
<dbReference type="InterPro" id="IPR018445">
    <property type="entry name" value="Put_Phosphate_transp_reg"/>
</dbReference>
<dbReference type="InterPro" id="IPR038078">
    <property type="entry name" value="PhoU-like_sf"/>
</dbReference>
<comment type="similarity">
    <text evidence="1">Belongs to the UPF0111 family.</text>
</comment>
<name>A0A382TR49_9ZZZZ</name>
<gene>
    <name evidence="2" type="ORF">METZ01_LOCUS377403</name>
</gene>
<evidence type="ECO:0000256" key="1">
    <source>
        <dbReference type="ARBA" id="ARBA00008591"/>
    </source>
</evidence>
<accession>A0A382TR49</accession>
<dbReference type="EMBL" id="UINC01138541">
    <property type="protein sequence ID" value="SVD24549.1"/>
    <property type="molecule type" value="Genomic_DNA"/>
</dbReference>
<dbReference type="PANTHER" id="PTHR36536:SF3">
    <property type="entry name" value="UPF0111 PROTEIN HI_1603"/>
    <property type="match status" value="1"/>
</dbReference>
<proteinExistence type="inferred from homology"/>
<dbReference type="Pfam" id="PF01865">
    <property type="entry name" value="PhoU_div"/>
    <property type="match status" value="1"/>
</dbReference>
<dbReference type="PANTHER" id="PTHR36536">
    <property type="entry name" value="UPF0111 PROTEIN HI_1603"/>
    <property type="match status" value="1"/>
</dbReference>